<gene>
    <name evidence="1" type="ORF">KIW84_034609</name>
</gene>
<keyword evidence="2" id="KW-1185">Reference proteome</keyword>
<dbReference type="Gene3D" id="3.40.50.1110">
    <property type="entry name" value="SGNH hydrolase"/>
    <property type="match status" value="1"/>
</dbReference>
<organism evidence="1 2">
    <name type="scientific">Pisum sativum</name>
    <name type="common">Garden pea</name>
    <name type="synonym">Lathyrus oleraceus</name>
    <dbReference type="NCBI Taxonomy" id="3888"/>
    <lineage>
        <taxon>Eukaryota</taxon>
        <taxon>Viridiplantae</taxon>
        <taxon>Streptophyta</taxon>
        <taxon>Embryophyta</taxon>
        <taxon>Tracheophyta</taxon>
        <taxon>Spermatophyta</taxon>
        <taxon>Magnoliopsida</taxon>
        <taxon>eudicotyledons</taxon>
        <taxon>Gunneridae</taxon>
        <taxon>Pentapetalae</taxon>
        <taxon>rosids</taxon>
        <taxon>fabids</taxon>
        <taxon>Fabales</taxon>
        <taxon>Fabaceae</taxon>
        <taxon>Papilionoideae</taxon>
        <taxon>50 kb inversion clade</taxon>
        <taxon>NPAAA clade</taxon>
        <taxon>Hologalegina</taxon>
        <taxon>IRL clade</taxon>
        <taxon>Fabeae</taxon>
        <taxon>Lathyrus</taxon>
    </lineage>
</organism>
<protein>
    <submittedName>
        <fullName evidence="1">Uncharacterized protein</fullName>
    </submittedName>
</protein>
<comment type="caution">
    <text evidence="1">The sequence shown here is derived from an EMBL/GenBank/DDBJ whole genome shotgun (WGS) entry which is preliminary data.</text>
</comment>
<dbReference type="Proteomes" id="UP001058974">
    <property type="component" value="Chromosome 3"/>
</dbReference>
<accession>A0A9D4XZU9</accession>
<dbReference type="AlphaFoldDB" id="A0A9D4XZU9"/>
<name>A0A9D4XZU9_PEA</name>
<evidence type="ECO:0000313" key="2">
    <source>
        <dbReference type="Proteomes" id="UP001058974"/>
    </source>
</evidence>
<proteinExistence type="predicted"/>
<dbReference type="InterPro" id="IPR036514">
    <property type="entry name" value="SGNH_hydro_sf"/>
</dbReference>
<evidence type="ECO:0000313" key="1">
    <source>
        <dbReference type="EMBL" id="KAI5430094.1"/>
    </source>
</evidence>
<reference evidence="1 2" key="1">
    <citation type="journal article" date="2022" name="Nat. Genet.">
        <title>Improved pea reference genome and pan-genome highlight genomic features and evolutionary characteristics.</title>
        <authorList>
            <person name="Yang T."/>
            <person name="Liu R."/>
            <person name="Luo Y."/>
            <person name="Hu S."/>
            <person name="Wang D."/>
            <person name="Wang C."/>
            <person name="Pandey M.K."/>
            <person name="Ge S."/>
            <person name="Xu Q."/>
            <person name="Li N."/>
            <person name="Li G."/>
            <person name="Huang Y."/>
            <person name="Saxena R.K."/>
            <person name="Ji Y."/>
            <person name="Li M."/>
            <person name="Yan X."/>
            <person name="He Y."/>
            <person name="Liu Y."/>
            <person name="Wang X."/>
            <person name="Xiang C."/>
            <person name="Varshney R.K."/>
            <person name="Ding H."/>
            <person name="Gao S."/>
            <person name="Zong X."/>
        </authorList>
    </citation>
    <scope>NUCLEOTIDE SEQUENCE [LARGE SCALE GENOMIC DNA]</scope>
    <source>
        <strain evidence="1 2">cv. Zhongwan 6</strain>
    </source>
</reference>
<dbReference type="EMBL" id="JAMSHJ010000003">
    <property type="protein sequence ID" value="KAI5430094.1"/>
    <property type="molecule type" value="Genomic_DNA"/>
</dbReference>
<dbReference type="Gramene" id="Psat03G0460900-T1">
    <property type="protein sequence ID" value="KAI5430094.1"/>
    <property type="gene ID" value="KIW84_034609"/>
</dbReference>
<sequence length="142" mass="15600">MIVYFNSGLKQFVQNFNGGQLPRSKFVYLEFYQSSEDLATNGKSYGFDIVDKGCCGVGKNNGQITLEFDDVVPQVYTTLLNLGFASCPPAVGIIPVQCRCRNFATMVLGMLLVYAYGLDMVVNGQMQVEYGSFGGIWCNVLA</sequence>